<dbReference type="GO" id="GO:0022857">
    <property type="term" value="F:transmembrane transporter activity"/>
    <property type="evidence" value="ECO:0007669"/>
    <property type="project" value="InterPro"/>
</dbReference>
<feature type="transmembrane region" description="Helical" evidence="8">
    <location>
        <begin position="309"/>
        <end position="329"/>
    </location>
</feature>
<keyword evidence="5 8" id="KW-0812">Transmembrane</keyword>
<proteinExistence type="predicted"/>
<feature type="domain" description="Major facilitator superfamily (MFS) profile" evidence="9">
    <location>
        <begin position="33"/>
        <end position="337"/>
    </location>
</feature>
<evidence type="ECO:0000256" key="6">
    <source>
        <dbReference type="ARBA" id="ARBA00022989"/>
    </source>
</evidence>
<protein>
    <recommendedName>
        <fullName evidence="9">Major facilitator superfamily (MFS) profile domain-containing protein</fullName>
    </recommendedName>
</protein>
<feature type="transmembrane region" description="Helical" evidence="8">
    <location>
        <begin position="164"/>
        <end position="187"/>
    </location>
</feature>
<dbReference type="PANTHER" id="PTHR48021">
    <property type="match status" value="1"/>
</dbReference>
<sequence>MAKVVPLDIKIDVFLRFPKKNSLWPETRLLPFRWATLYMSSSLIALSDGMQAGWSSPIIPRLLLPSSPIKIDEDYIVWIENTYMIGGLFGLGITIYLLDKIGRKKTILVAAVQSFLAWVVIGVARTPWMLLLGRLIAGISGDINYITTPVYISEISHKSVRGSLGSTVYIMMHVGILLVYCIGPYISILNTSIVGAVINVVQFLTFLGMPESPYYLLMKEREEEARKSLVILRASKNVEEEFKSISESVNEENRNPTRLLDLFSVKTNRKGLMITIVLNAVQDFSGMTVLVMNLQTILDDMSSTISPTFIPIIFMVFVVISSITGAFLMDSLEDKNF</sequence>
<dbReference type="PROSITE" id="PS00216">
    <property type="entry name" value="SUGAR_TRANSPORT_1"/>
    <property type="match status" value="1"/>
</dbReference>
<evidence type="ECO:0000256" key="4">
    <source>
        <dbReference type="ARBA" id="ARBA00022597"/>
    </source>
</evidence>
<dbReference type="Gene3D" id="1.20.1250.20">
    <property type="entry name" value="MFS general substrate transporter like domains"/>
    <property type="match status" value="1"/>
</dbReference>
<feature type="transmembrane region" description="Helical" evidence="8">
    <location>
        <begin position="107"/>
        <end position="125"/>
    </location>
</feature>
<keyword evidence="4" id="KW-0762">Sugar transport</keyword>
<evidence type="ECO:0000313" key="10">
    <source>
        <dbReference type="EMBL" id="KAK5645218.1"/>
    </source>
</evidence>
<dbReference type="AlphaFoldDB" id="A0AAN7ZNV7"/>
<dbReference type="InterPro" id="IPR005828">
    <property type="entry name" value="MFS_sugar_transport-like"/>
</dbReference>
<dbReference type="PROSITE" id="PS50850">
    <property type="entry name" value="MFS"/>
    <property type="match status" value="1"/>
</dbReference>
<evidence type="ECO:0000256" key="3">
    <source>
        <dbReference type="ARBA" id="ARBA00022475"/>
    </source>
</evidence>
<dbReference type="InterPro" id="IPR005829">
    <property type="entry name" value="Sugar_transporter_CS"/>
</dbReference>
<keyword evidence="3" id="KW-1003">Cell membrane</keyword>
<evidence type="ECO:0000313" key="11">
    <source>
        <dbReference type="Proteomes" id="UP001329430"/>
    </source>
</evidence>
<reference evidence="10 11" key="1">
    <citation type="journal article" date="2024" name="Insects">
        <title>An Improved Chromosome-Level Genome Assembly of the Firefly Pyrocoelia pectoralis.</title>
        <authorList>
            <person name="Fu X."/>
            <person name="Meyer-Rochow V.B."/>
            <person name="Ballantyne L."/>
            <person name="Zhu X."/>
        </authorList>
    </citation>
    <scope>NUCLEOTIDE SEQUENCE [LARGE SCALE GENOMIC DNA]</scope>
    <source>
        <strain evidence="10">XCY_ONT2</strain>
    </source>
</reference>
<evidence type="ECO:0000256" key="7">
    <source>
        <dbReference type="ARBA" id="ARBA00023136"/>
    </source>
</evidence>
<dbReference type="PRINTS" id="PR01035">
    <property type="entry name" value="TCRTETA"/>
</dbReference>
<accession>A0AAN7ZNV7</accession>
<dbReference type="GO" id="GO:0005886">
    <property type="term" value="C:plasma membrane"/>
    <property type="evidence" value="ECO:0007669"/>
    <property type="project" value="UniProtKB-SubCell"/>
</dbReference>
<feature type="transmembrane region" description="Helical" evidence="8">
    <location>
        <begin position="75"/>
        <end position="98"/>
    </location>
</feature>
<dbReference type="InterPro" id="IPR020846">
    <property type="entry name" value="MFS_dom"/>
</dbReference>
<evidence type="ECO:0000256" key="5">
    <source>
        <dbReference type="ARBA" id="ARBA00022692"/>
    </source>
</evidence>
<name>A0AAN7ZNV7_9COLE</name>
<gene>
    <name evidence="10" type="ORF">RI129_006518</name>
</gene>
<dbReference type="FunFam" id="1.20.1250.20:FF:000218">
    <property type="entry name" value="facilitated trehalose transporter Tret1"/>
    <property type="match status" value="1"/>
</dbReference>
<keyword evidence="2" id="KW-0813">Transport</keyword>
<dbReference type="EMBL" id="JAVRBK010000004">
    <property type="protein sequence ID" value="KAK5645218.1"/>
    <property type="molecule type" value="Genomic_DNA"/>
</dbReference>
<dbReference type="Proteomes" id="UP001329430">
    <property type="component" value="Chromosome 4"/>
</dbReference>
<dbReference type="SUPFAM" id="SSF103473">
    <property type="entry name" value="MFS general substrate transporter"/>
    <property type="match status" value="1"/>
</dbReference>
<keyword evidence="7 8" id="KW-0472">Membrane</keyword>
<evidence type="ECO:0000259" key="9">
    <source>
        <dbReference type="PROSITE" id="PS50850"/>
    </source>
</evidence>
<keyword evidence="6 8" id="KW-1133">Transmembrane helix</keyword>
<dbReference type="InterPro" id="IPR001958">
    <property type="entry name" value="Tet-R_TetA/multi-R_MdtG-like"/>
</dbReference>
<dbReference type="InterPro" id="IPR036259">
    <property type="entry name" value="MFS_trans_sf"/>
</dbReference>
<feature type="transmembrane region" description="Helical" evidence="8">
    <location>
        <begin position="193"/>
        <end position="217"/>
    </location>
</feature>
<comment type="subcellular location">
    <subcellularLocation>
        <location evidence="1">Cell membrane</location>
        <topology evidence="1">Multi-pass membrane protein</topology>
    </subcellularLocation>
</comment>
<evidence type="ECO:0000256" key="1">
    <source>
        <dbReference type="ARBA" id="ARBA00004651"/>
    </source>
</evidence>
<dbReference type="InterPro" id="IPR050549">
    <property type="entry name" value="MFS_Trehalose_Transporter"/>
</dbReference>
<evidence type="ECO:0000256" key="8">
    <source>
        <dbReference type="SAM" id="Phobius"/>
    </source>
</evidence>
<dbReference type="Pfam" id="PF00083">
    <property type="entry name" value="Sugar_tr"/>
    <property type="match status" value="1"/>
</dbReference>
<feature type="transmembrane region" description="Helical" evidence="8">
    <location>
        <begin position="272"/>
        <end position="297"/>
    </location>
</feature>
<comment type="caution">
    <text evidence="10">The sequence shown here is derived from an EMBL/GenBank/DDBJ whole genome shotgun (WGS) entry which is preliminary data.</text>
</comment>
<dbReference type="PANTHER" id="PTHR48021:SF46">
    <property type="entry name" value="MAJOR FACILITATOR SUPERFAMILY (MFS) PROFILE DOMAIN-CONTAINING PROTEIN"/>
    <property type="match status" value="1"/>
</dbReference>
<organism evidence="10 11">
    <name type="scientific">Pyrocoelia pectoralis</name>
    <dbReference type="NCBI Taxonomy" id="417401"/>
    <lineage>
        <taxon>Eukaryota</taxon>
        <taxon>Metazoa</taxon>
        <taxon>Ecdysozoa</taxon>
        <taxon>Arthropoda</taxon>
        <taxon>Hexapoda</taxon>
        <taxon>Insecta</taxon>
        <taxon>Pterygota</taxon>
        <taxon>Neoptera</taxon>
        <taxon>Endopterygota</taxon>
        <taxon>Coleoptera</taxon>
        <taxon>Polyphaga</taxon>
        <taxon>Elateriformia</taxon>
        <taxon>Elateroidea</taxon>
        <taxon>Lampyridae</taxon>
        <taxon>Lampyrinae</taxon>
        <taxon>Pyrocoelia</taxon>
    </lineage>
</organism>
<evidence type="ECO:0000256" key="2">
    <source>
        <dbReference type="ARBA" id="ARBA00022448"/>
    </source>
</evidence>
<keyword evidence="11" id="KW-1185">Reference proteome</keyword>